<dbReference type="InterPro" id="IPR018114">
    <property type="entry name" value="TRYPSIN_HIS"/>
</dbReference>
<feature type="disulfide bond" evidence="3">
    <location>
        <begin position="1852"/>
        <end position="1864"/>
    </location>
</feature>
<organism evidence="9 10">
    <name type="scientific">Pseudolycoriella hygida</name>
    <dbReference type="NCBI Taxonomy" id="35572"/>
    <lineage>
        <taxon>Eukaryota</taxon>
        <taxon>Metazoa</taxon>
        <taxon>Ecdysozoa</taxon>
        <taxon>Arthropoda</taxon>
        <taxon>Hexapoda</taxon>
        <taxon>Insecta</taxon>
        <taxon>Pterygota</taxon>
        <taxon>Neoptera</taxon>
        <taxon>Endopterygota</taxon>
        <taxon>Diptera</taxon>
        <taxon>Nematocera</taxon>
        <taxon>Sciaroidea</taxon>
        <taxon>Sciaridae</taxon>
        <taxon>Pseudolycoriella</taxon>
    </lineage>
</organism>
<dbReference type="Gene3D" id="4.10.400.10">
    <property type="entry name" value="Low-density Lipoprotein Receptor"/>
    <property type="match status" value="5"/>
</dbReference>
<dbReference type="PANTHER" id="PTHR24258">
    <property type="entry name" value="SERINE PROTEASE-RELATED"/>
    <property type="match status" value="1"/>
</dbReference>
<dbReference type="PROSITE" id="PS00134">
    <property type="entry name" value="TRYPSIN_HIS"/>
    <property type="match status" value="1"/>
</dbReference>
<dbReference type="InterPro" id="IPR015420">
    <property type="entry name" value="Peptidase_S1A_nudel"/>
</dbReference>
<keyword evidence="7" id="KW-1133">Transmembrane helix</keyword>
<dbReference type="Gene3D" id="2.40.10.10">
    <property type="entry name" value="Trypsin-like serine proteases"/>
    <property type="match status" value="3"/>
</dbReference>
<dbReference type="InterPro" id="IPR009003">
    <property type="entry name" value="Peptidase_S1_PA"/>
</dbReference>
<dbReference type="CDD" id="cd00112">
    <property type="entry name" value="LDLa"/>
    <property type="match status" value="7"/>
</dbReference>
<dbReference type="GO" id="GO:0006508">
    <property type="term" value="P:proteolysis"/>
    <property type="evidence" value="ECO:0007669"/>
    <property type="project" value="UniProtKB-KW"/>
</dbReference>
<evidence type="ECO:0000256" key="5">
    <source>
        <dbReference type="SAM" id="Coils"/>
    </source>
</evidence>
<name>A0A9Q0S1J7_9DIPT</name>
<dbReference type="PRINTS" id="PR00261">
    <property type="entry name" value="LDLRECEPTOR"/>
</dbReference>
<evidence type="ECO:0000256" key="4">
    <source>
        <dbReference type="RuleBase" id="RU363034"/>
    </source>
</evidence>
<keyword evidence="7" id="KW-0812">Transmembrane</keyword>
<comment type="caution">
    <text evidence="9">The sequence shown here is derived from an EMBL/GenBank/DDBJ whole genome shotgun (WGS) entry which is preliminary data.</text>
</comment>
<feature type="disulfide bond" evidence="3">
    <location>
        <begin position="550"/>
        <end position="565"/>
    </location>
</feature>
<dbReference type="InterPro" id="IPR023415">
    <property type="entry name" value="LDLR_class-A_CS"/>
</dbReference>
<feature type="disulfide bond" evidence="3">
    <location>
        <begin position="1037"/>
        <end position="1049"/>
    </location>
</feature>
<dbReference type="PANTHER" id="PTHR24258:SF140">
    <property type="entry name" value="BCDNA.GH08420-RELATED"/>
    <property type="match status" value="1"/>
</dbReference>
<feature type="disulfide bond" evidence="3">
    <location>
        <begin position="627"/>
        <end position="642"/>
    </location>
</feature>
<dbReference type="CDD" id="cd00190">
    <property type="entry name" value="Tryp_SPc"/>
    <property type="match status" value="1"/>
</dbReference>
<feature type="disulfide bond" evidence="3">
    <location>
        <begin position="1859"/>
        <end position="1877"/>
    </location>
</feature>
<proteinExistence type="inferred from homology"/>
<dbReference type="Pfam" id="PF09342">
    <property type="entry name" value="DUF1986"/>
    <property type="match status" value="1"/>
</dbReference>
<comment type="caution">
    <text evidence="3">Lacks conserved residue(s) required for the propagation of feature annotation.</text>
</comment>
<evidence type="ECO:0000259" key="8">
    <source>
        <dbReference type="PROSITE" id="PS50240"/>
    </source>
</evidence>
<feature type="region of interest" description="Disordered" evidence="6">
    <location>
        <begin position="289"/>
        <end position="313"/>
    </location>
</feature>
<dbReference type="InterPro" id="IPR036055">
    <property type="entry name" value="LDL_receptor-like_sf"/>
</dbReference>
<dbReference type="PROSITE" id="PS50240">
    <property type="entry name" value="TRYPSIN_DOM"/>
    <property type="match status" value="1"/>
</dbReference>
<dbReference type="InterPro" id="IPR001254">
    <property type="entry name" value="Trypsin_dom"/>
</dbReference>
<protein>
    <submittedName>
        <fullName evidence="9">Serine protease nudel</fullName>
    </submittedName>
</protein>
<dbReference type="InterPro" id="IPR033116">
    <property type="entry name" value="TRYPSIN_SER"/>
</dbReference>
<dbReference type="OrthoDB" id="10016557at2759"/>
<dbReference type="SMART" id="SM00020">
    <property type="entry name" value="Tryp_SPc"/>
    <property type="match status" value="1"/>
</dbReference>
<dbReference type="FunFam" id="2.40.10.10:FF:000111">
    <property type="entry name" value="Blast:Serine protease nudel"/>
    <property type="match status" value="1"/>
</dbReference>
<comment type="similarity">
    <text evidence="2">Belongs to the peptidase S1 family. CLIP subfamily.</text>
</comment>
<feature type="region of interest" description="Disordered" evidence="6">
    <location>
        <begin position="1088"/>
        <end position="1314"/>
    </location>
</feature>
<evidence type="ECO:0000256" key="6">
    <source>
        <dbReference type="SAM" id="MobiDB-lite"/>
    </source>
</evidence>
<evidence type="ECO:0000256" key="1">
    <source>
        <dbReference type="ARBA" id="ARBA00023157"/>
    </source>
</evidence>
<dbReference type="Pfam" id="PF00089">
    <property type="entry name" value="Trypsin"/>
    <property type="match status" value="1"/>
</dbReference>
<dbReference type="SMART" id="SM00192">
    <property type="entry name" value="LDLa"/>
    <property type="match status" value="9"/>
</dbReference>
<sequence>MPKNKQIVIQDAYEEPAPRSCSACNLALKYTLITVLIGFFFVYLSVFLRFNGELENTKEESTLASPNHVTNDVKMEKVAQDTGIFARVRDLFQNRKKRELDVYENDNTEKVSLFDYLKESAAGKCKAPEPKKRRKRQVFSSSRKHLSSEFVREKRRAEQELLELQHKYVRCSRTSGSDSEECQGIYTSFQKLVKEINEKFHKFSYDIFGDDGKRYGGSEKIKRKLSDSVVPLHEAEPPNTVDQRPALQKTKETVGQAHFGDGLYAYTYDQIPKFHEDLEQNSQRNLKVASRNEPPPFENQVVPESKGDQGKTLPVKMRDPTEGASAPFLALCDQISRQNTHSIAPSGVSYFNGPQFQTIHHINGQGTLPLAGERVKAGAVVLQNPGYSFSTNPVCFYPGQSPQQFRMAHPMFSVQSPYIQSAGGVIYVPANAPAMSPQILQQGIDDHSAITRIGQPTNQPMYCTYLPSELSQLGRPMAHFRSDKDKTDNENLEGRNAYNIPSESDIIYASYANQLTAFSNRTIANMQNACTDGYISCFGSNQCILKSKWCDSKVDCLDSSDEAACSCKARLSEEKICDGYVDCPMASDEMGCFGCDKFSYSCYSTLDEYNDAQQSSLMMCYTRNDKCDGFENCLNGKDEEDCSMITRTVGQQLSYMVSYTEGYLHRNFRGVWYPVCENPRKWAMHACEAECGILEGEPSLSYLPGNLPGPYIRPSMKNSEIDTEPPELTPSCPLGVSSENTILFVKCPPMKCGVRKVNDFAKSRLRIREKRNQEKTLRDKRADDRVVGGSDADPLMWPFIVGLYRDGNFHCGGIIQSELWVITAAHCVSKFELFYYEIRAGILRRFSYSPMSQTITVAYVVDHENYSRLDMINDIALLKLESPLIFNRWVKPICLPGPGRTTASFGNDWIWGPREGTICKAVGWGAIREKGPDPDQLREVAVPIIGRCKHLKDRQGEEICAGEKEGGRDACQGDSGGPLFCQSVMNPSEWYLAGIVSHGEGCARPDEPGVYTRIALYLDWILLKQQSVLTRQPKQQCPGHRCVWGGGLCLSKSKRCNRIVDCLGGEDELQCGSRSFLDDLLGLNITDEQNDDASVEDEGRKDPAESVIDLEGKTGFPTEPPEEIPEPPPPPPPRKLPLLPPLPPPPPKLPELPPLPPPPPIPELPPLPPKPELPPPLPKPPLPPPPPKPELPPLPPKPPLPPPPPKPELPPLPPKPPLPPPPPKPELPPLPPKPPLPPPPPKPELPPLPPKPPLLPPPPKPELPPLPPKPELPPLPPLKPPPAPPAPPPAAPSPSPAPPLSPSRPIENSPPNFMDQDKFICTKIPQKIHIDNRCDMFRDCEDGTDELDCTCREYLLHEHYERICDGKVDCLDSTDELDCLTCSRGEYACLISKSCVPNHSRCDDQFDCEHKEDELDCFALCDGKTVTLDANFRPVLKNKGIVIKNSHGEWNVVCGDTIDLIENGAKTAGQICSILGFRGYTFFNLTRVESESIQIDVRIKEKRSHEDDSKFELVGNAEGCTALYVECESHSNAFDKGDDKTVPIVETDANKPAKPFPIQPIIQPNKKPLVVSKLNTTTIPSKPSKSEEDHWPWSADIYVDGKLVCIGVLLDNSCVITEHTCVSLVNLEFDYVTVVVGKSQAFMNVIGPYEQIVRVSCFVKMDGGNSVLLFLEQPVRLNRECLPTFLPETVDLAKPSECFALSHNKFGKMVSLKLSESEKECFQSYRCYTNGENDDISSHCDGDDVTRCGAVMCSFDSVGYYPSSFYISRKGLCAFDKIFPIPTLEAFYDAIQYVINNQEKYCFIQHKPPVCAGHRCVLGACLKEDKICNGRFDCHDGSDESEATCSHRETECSITDLKCGNGKCISKTKFCDHVNDCGDLTDEPTECSCYTYYSVTDSSKICDGIRNCWDKSDENPAICHCRNNTFKCGSSNICVPNDFVCDKEKDCPSGEDEQFCFGLEYPEENNDGYGQVIEQSYGIWHTKCFPRPHLPTDEDVAELCVELGYHQNRPSYRLISNSGSARSFLDSNSTYRNEPTKATVVNKFTPLRVNSELTLYVKPSRPIAKLVNWDRTDDAKCFRLEIKCE</sequence>
<evidence type="ECO:0000256" key="3">
    <source>
        <dbReference type="PROSITE-ProRule" id="PRU00124"/>
    </source>
</evidence>
<feature type="compositionally biased region" description="Pro residues" evidence="6">
    <location>
        <begin position="1126"/>
        <end position="1302"/>
    </location>
</feature>
<keyword evidence="4 9" id="KW-0645">Protease</keyword>
<accession>A0A9Q0S1J7</accession>
<dbReference type="SUPFAM" id="SSF57424">
    <property type="entry name" value="LDL receptor-like module"/>
    <property type="match status" value="6"/>
</dbReference>
<keyword evidence="4" id="KW-0378">Hydrolase</keyword>
<dbReference type="PROSITE" id="PS00135">
    <property type="entry name" value="TRYPSIN_SER"/>
    <property type="match status" value="1"/>
</dbReference>
<evidence type="ECO:0000313" key="9">
    <source>
        <dbReference type="EMBL" id="KAJ6641084.1"/>
    </source>
</evidence>
<dbReference type="Pfam" id="PF00057">
    <property type="entry name" value="Ldl_recept_a"/>
    <property type="match status" value="3"/>
</dbReference>
<dbReference type="GO" id="GO:0004252">
    <property type="term" value="F:serine-type endopeptidase activity"/>
    <property type="evidence" value="ECO:0007669"/>
    <property type="project" value="InterPro"/>
</dbReference>
<keyword evidence="1 3" id="KW-1015">Disulfide bond</keyword>
<keyword evidence="10" id="KW-1185">Reference proteome</keyword>
<feature type="coiled-coil region" evidence="5">
    <location>
        <begin position="147"/>
        <end position="174"/>
    </location>
</feature>
<feature type="disulfide bond" evidence="3">
    <location>
        <begin position="1402"/>
        <end position="1417"/>
    </location>
</feature>
<dbReference type="InterPro" id="IPR043504">
    <property type="entry name" value="Peptidase_S1_PA_chymotrypsin"/>
</dbReference>
<dbReference type="Proteomes" id="UP001151699">
    <property type="component" value="Chromosome B"/>
</dbReference>
<dbReference type="EMBL" id="WJQU01000002">
    <property type="protein sequence ID" value="KAJ6641084.1"/>
    <property type="molecule type" value="Genomic_DNA"/>
</dbReference>
<feature type="domain" description="Peptidase S1" evidence="8">
    <location>
        <begin position="786"/>
        <end position="1026"/>
    </location>
</feature>
<feature type="disulfide bond" evidence="3">
    <location>
        <begin position="1056"/>
        <end position="1071"/>
    </location>
</feature>
<feature type="disulfide bond" evidence="3">
    <location>
        <begin position="1364"/>
        <end position="1379"/>
    </location>
</feature>
<evidence type="ECO:0000313" key="10">
    <source>
        <dbReference type="Proteomes" id="UP001151699"/>
    </source>
</evidence>
<feature type="disulfide bond" evidence="3">
    <location>
        <begin position="1816"/>
        <end position="1834"/>
    </location>
</feature>
<keyword evidence="4" id="KW-0720">Serine protease</keyword>
<dbReference type="PROSITE" id="PS01209">
    <property type="entry name" value="LDLRA_1"/>
    <property type="match status" value="1"/>
</dbReference>
<feature type="disulfide bond" evidence="3">
    <location>
        <begin position="1941"/>
        <end position="1956"/>
    </location>
</feature>
<gene>
    <name evidence="9" type="primary">ndl</name>
    <name evidence="9" type="ORF">Bhyg_06019</name>
</gene>
<keyword evidence="5" id="KW-0175">Coiled coil</keyword>
<dbReference type="SUPFAM" id="SSF50494">
    <property type="entry name" value="Trypsin-like serine proteases"/>
    <property type="match status" value="2"/>
</dbReference>
<dbReference type="PROSITE" id="PS50068">
    <property type="entry name" value="LDLRA_2"/>
    <property type="match status" value="8"/>
</dbReference>
<feature type="transmembrane region" description="Helical" evidence="7">
    <location>
        <begin position="27"/>
        <end position="48"/>
    </location>
</feature>
<evidence type="ECO:0000256" key="7">
    <source>
        <dbReference type="SAM" id="Phobius"/>
    </source>
</evidence>
<keyword evidence="7" id="KW-0472">Membrane</keyword>
<reference evidence="9" key="1">
    <citation type="submission" date="2022-07" db="EMBL/GenBank/DDBJ databases">
        <authorList>
            <person name="Trinca V."/>
            <person name="Uliana J.V.C."/>
            <person name="Torres T.T."/>
            <person name="Ward R.J."/>
            <person name="Monesi N."/>
        </authorList>
    </citation>
    <scope>NUCLEOTIDE SEQUENCE</scope>
    <source>
        <strain evidence="9">HSMRA1968</strain>
        <tissue evidence="9">Whole embryos</tissue>
    </source>
</reference>
<evidence type="ECO:0000256" key="2">
    <source>
        <dbReference type="ARBA" id="ARBA00024195"/>
    </source>
</evidence>
<dbReference type="InterPro" id="IPR002172">
    <property type="entry name" value="LDrepeatLR_classA_rpt"/>
</dbReference>